<proteinExistence type="predicted"/>
<dbReference type="EMBL" id="BEXA01000001">
    <property type="protein sequence ID" value="GAY72420.1"/>
    <property type="molecule type" value="Genomic_DNA"/>
</dbReference>
<comment type="caution">
    <text evidence="1">The sequence shown here is derived from an EMBL/GenBank/DDBJ whole genome shotgun (WGS) entry which is preliminary data.</text>
</comment>
<protein>
    <submittedName>
        <fullName evidence="1">Glycerophosphoryl diester phosphodiesterase</fullName>
        <ecNumber evidence="1">3.1.4.46</ecNumber>
    </submittedName>
</protein>
<organism evidence="1 2">
    <name type="scientific">Lentilactobacillus kosonis</name>
    <dbReference type="NCBI Taxonomy" id="2810561"/>
    <lineage>
        <taxon>Bacteria</taxon>
        <taxon>Bacillati</taxon>
        <taxon>Bacillota</taxon>
        <taxon>Bacilli</taxon>
        <taxon>Lactobacillales</taxon>
        <taxon>Lactobacillaceae</taxon>
        <taxon>Lentilactobacillus</taxon>
    </lineage>
</organism>
<keyword evidence="1" id="KW-0378">Hydrolase</keyword>
<sequence length="47" mass="5087">MGVNAIITDQLGELKTEIKQNTDHPSYANLILAQISELNSSEDSNAV</sequence>
<reference evidence="1 2" key="1">
    <citation type="submission" date="2017-11" db="EMBL/GenBank/DDBJ databases">
        <title>Draft Genome Sequence of Lactobacillus curieae NBRC 111893 isolated from Koso, a Japanese sugar-Vegetable Fermented Beverage.</title>
        <authorList>
            <person name="Chiou T.Y."/>
            <person name="Oshima K."/>
            <person name="Suda W."/>
            <person name="Hattori M."/>
            <person name="Takahashi T."/>
        </authorList>
    </citation>
    <scope>NUCLEOTIDE SEQUENCE [LARGE SCALE GENOMIC DNA]</scope>
    <source>
        <strain evidence="1 2">NBRC111893</strain>
    </source>
</reference>
<accession>A0A401FJ50</accession>
<keyword evidence="2" id="KW-1185">Reference proteome</keyword>
<dbReference type="GO" id="GO:0008889">
    <property type="term" value="F:glycerophosphodiester phosphodiesterase activity"/>
    <property type="evidence" value="ECO:0007669"/>
    <property type="project" value="UniProtKB-EC"/>
</dbReference>
<dbReference type="Proteomes" id="UP000286974">
    <property type="component" value="Unassembled WGS sequence"/>
</dbReference>
<evidence type="ECO:0000313" key="1">
    <source>
        <dbReference type="EMBL" id="GAY72420.1"/>
    </source>
</evidence>
<evidence type="ECO:0000313" key="2">
    <source>
        <dbReference type="Proteomes" id="UP000286974"/>
    </source>
</evidence>
<name>A0A401FJ50_9LACO</name>
<dbReference type="AlphaFoldDB" id="A0A401FJ50"/>
<dbReference type="EC" id="3.1.4.46" evidence="1"/>
<gene>
    <name evidence="1" type="ORF">NBRC111893_566</name>
</gene>